<dbReference type="PROSITE" id="PS50304">
    <property type="entry name" value="TUDOR"/>
    <property type="match status" value="1"/>
</dbReference>
<dbReference type="GO" id="GO:0006325">
    <property type="term" value="P:chromatin organization"/>
    <property type="evidence" value="ECO:0007669"/>
    <property type="project" value="UniProtKB-KW"/>
</dbReference>
<comment type="function">
    <text evidence="11">Involved in spliceosome assembly.</text>
</comment>
<feature type="compositionally biased region" description="Low complexity" evidence="14">
    <location>
        <begin position="414"/>
        <end position="468"/>
    </location>
</feature>
<evidence type="ECO:0000256" key="14">
    <source>
        <dbReference type="SAM" id="MobiDB-lite"/>
    </source>
</evidence>
<evidence type="ECO:0000256" key="7">
    <source>
        <dbReference type="ARBA" id="ARBA00022853"/>
    </source>
</evidence>
<feature type="region of interest" description="Disordered" evidence="14">
    <location>
        <begin position="284"/>
        <end position="347"/>
    </location>
</feature>
<proteinExistence type="inferred from homology"/>
<feature type="compositionally biased region" description="Polar residues" evidence="14">
    <location>
        <begin position="640"/>
        <end position="651"/>
    </location>
</feature>
<dbReference type="EMBL" id="KQ417670">
    <property type="protein sequence ID" value="KOF90857.1"/>
    <property type="molecule type" value="Genomic_DNA"/>
</dbReference>
<evidence type="ECO:0000313" key="17">
    <source>
        <dbReference type="EMBL" id="KOF90857.1"/>
    </source>
</evidence>
<dbReference type="Gene3D" id="2.30.30.140">
    <property type="match status" value="1"/>
</dbReference>
<dbReference type="Gene3D" id="1.10.8.10">
    <property type="entry name" value="DNA helicase RuvA subunit, C-terminal domain"/>
    <property type="match status" value="1"/>
</dbReference>
<evidence type="ECO:0000256" key="2">
    <source>
        <dbReference type="ARBA" id="ARBA00004408"/>
    </source>
</evidence>
<dbReference type="Pfam" id="PF00627">
    <property type="entry name" value="UBA"/>
    <property type="match status" value="1"/>
</dbReference>
<dbReference type="SMART" id="SM00333">
    <property type="entry name" value="TUDOR"/>
    <property type="match status" value="1"/>
</dbReference>
<dbReference type="PROSITE" id="PS50030">
    <property type="entry name" value="UBA"/>
    <property type="match status" value="1"/>
</dbReference>
<feature type="compositionally biased region" description="Polar residues" evidence="14">
    <location>
        <begin position="557"/>
        <end position="566"/>
    </location>
</feature>
<dbReference type="Pfam" id="PF08585">
    <property type="entry name" value="RMI1_N_C"/>
    <property type="match status" value="1"/>
</dbReference>
<gene>
    <name evidence="17" type="ORF">OCBIM_22010332mg</name>
</gene>
<dbReference type="OrthoDB" id="434939at2759"/>
<evidence type="ECO:0000256" key="6">
    <source>
        <dbReference type="ARBA" id="ARBA00022728"/>
    </source>
</evidence>
<feature type="region of interest" description="Disordered" evidence="14">
    <location>
        <begin position="750"/>
        <end position="785"/>
    </location>
</feature>
<name>A0A0L8HNT7_OCTBM</name>
<feature type="domain" description="UBA" evidence="15">
    <location>
        <begin position="242"/>
        <end position="282"/>
    </location>
</feature>
<dbReference type="PANTHER" id="PTHR13681:SF24">
    <property type="entry name" value="TUDOR DOMAIN-CONTAINING PROTEIN 3"/>
    <property type="match status" value="1"/>
</dbReference>
<dbReference type="SMART" id="SM01161">
    <property type="entry name" value="DUF1767"/>
    <property type="match status" value="1"/>
</dbReference>
<dbReference type="GO" id="GO:0008380">
    <property type="term" value="P:RNA splicing"/>
    <property type="evidence" value="ECO:0007669"/>
    <property type="project" value="UniProtKB-KW"/>
</dbReference>
<evidence type="ECO:0000256" key="13">
    <source>
        <dbReference type="ARBA" id="ARBA00042567"/>
    </source>
</evidence>
<feature type="region of interest" description="Disordered" evidence="14">
    <location>
        <begin position="532"/>
        <end position="566"/>
    </location>
</feature>
<dbReference type="InterPro" id="IPR009060">
    <property type="entry name" value="UBA-like_sf"/>
</dbReference>
<dbReference type="InterPro" id="IPR010304">
    <property type="entry name" value="SMN_Tudor"/>
</dbReference>
<feature type="compositionally biased region" description="Basic and acidic residues" evidence="14">
    <location>
        <begin position="763"/>
        <end position="778"/>
    </location>
</feature>
<evidence type="ECO:0000256" key="1">
    <source>
        <dbReference type="ARBA" id="ARBA00004324"/>
    </source>
</evidence>
<sequence>MANSVLSEKGWHLTETGIAEYLENGNKSVDAIMKMALDVDLRHIGQKFLPDDINRGKIDYIQGPCVLQIQKIRNVSAPKENEESQAAPRLLKLSLTDGHCTCYGIELESINSVSLNTPPGSKVLFTGTIPVENGFLQLNGKNTKSIGGRVEKLVENWELKRRLAKQHRAGIISEGGPPPFIPFGPRMTKSQLVRTDNFKSLEVSKEKKESEEFVNQRKATIAEAVQAKEEGKIKTFGGNKQALNDKDVARLVEMGFVTEQACQALRQNNGNVNQAIVFLLGKSGPGGRDGRGGNLSNSTGGQLKNTAKLGGEKPEKFHGREKKGRKNKEDKENGNEDVPSRPSGPATLFDYLETKIPIKEDSKTHTESKVSDSKKDVVYDNNKSDYDGRQNSDNRKSAGNRRSNLPPRLSGKANNSDSAQSNSNTNHSSHGHSSNYTSNNYSANSYSGGHGFNNNDNSSSNNSNIHSFNSGSNSGYPATAYCQDYNNSNHYQQRYCNSSHGNYNNTLVPNNSANTNHNYNQRGYNKYENTSSALVGSSNRSGGQDQNHVLNNNNNNPSTHYNHPHQQQRYNNHASVQGNTNNRAVFHQGYHSDLRQAGMVSGPTPRQTRSYCHNQGHTQQHTPYFNLSSGPTQQQQQQQHPSQSAHYSNDVNARYPPYNQKDVHQHHQQPQHPPQHHNVSGSLGAENPNKIMNRDFQQQMFSPVAHGQKMLDNLNMSEITDVDARHVISYDGSNGRNNYSYNTANRPKGGGIGSSGGNNCHKKQVDIDSSDLKHERKTNPSPNVVNIHSWRNGDHCLAKYWEDKKFYPAVIDYVVPDLPTCVVTFLEYGNAEEVMLADVKPVSKSWHENSKQNANTRKNQTGQQGFNNANIMSQSGPVVAHQQPHSHQPSITQQIHQQMPPTAQYTNEHVLFQQSHISTMEFRRGGGGYSRRIQQQQQIAEKMKPTQQYYMPPAQRALKQ</sequence>
<dbReference type="InterPro" id="IPR002999">
    <property type="entry name" value="Tudor"/>
</dbReference>
<evidence type="ECO:0000256" key="12">
    <source>
        <dbReference type="ARBA" id="ARBA00041083"/>
    </source>
</evidence>
<dbReference type="KEGG" id="obi:106869514"/>
<keyword evidence="8" id="KW-0508">mRNA splicing</keyword>
<feature type="region of interest" description="Disordered" evidence="14">
    <location>
        <begin position="595"/>
        <end position="689"/>
    </location>
</feature>
<organism evidence="17">
    <name type="scientific">Octopus bimaculoides</name>
    <name type="common">California two-spotted octopus</name>
    <dbReference type="NCBI Taxonomy" id="37653"/>
    <lineage>
        <taxon>Eukaryota</taxon>
        <taxon>Metazoa</taxon>
        <taxon>Spiralia</taxon>
        <taxon>Lophotrochozoa</taxon>
        <taxon>Mollusca</taxon>
        <taxon>Cephalopoda</taxon>
        <taxon>Coleoidea</taxon>
        <taxon>Octopodiformes</taxon>
        <taxon>Octopoda</taxon>
        <taxon>Incirrata</taxon>
        <taxon>Octopodidae</taxon>
        <taxon>Octopus</taxon>
    </lineage>
</organism>
<dbReference type="PANTHER" id="PTHR13681">
    <property type="entry name" value="SURVIVAL OF MOTOR NEURON-RELATED-SPLICING FACTOR 30-RELATED"/>
    <property type="match status" value="1"/>
</dbReference>
<keyword evidence="5" id="KW-0507">mRNA processing</keyword>
<keyword evidence="9" id="KW-0539">Nucleus</keyword>
<dbReference type="InterPro" id="IPR047379">
    <property type="entry name" value="Tudor_TDRD3"/>
</dbReference>
<dbReference type="GO" id="GO:0016607">
    <property type="term" value="C:nuclear speck"/>
    <property type="evidence" value="ECO:0007669"/>
    <property type="project" value="UniProtKB-SubCell"/>
</dbReference>
<dbReference type="CDD" id="cd20413">
    <property type="entry name" value="Tudor_TDRD3"/>
    <property type="match status" value="1"/>
</dbReference>
<comment type="function">
    <text evidence="10">Scaffolding protein that specifically recognizes and binds dimethylarginine-containing proteins. Plays a role in the regulation of translation of target mRNAs by binding Arg/Gly-rich motifs (GAR) in dimethylarginine-containing proteins. In nucleus, acts as a coactivator: recognizes and binds asymmetric dimethylation on the core histone tails associated with transcriptional activation (H3R17me2a and H4R3me2a) and recruits proteins at these arginine-methylated loci. In cytoplasm, acts as an antiviral factor that participates in the assembly of stress granules together with G3BP1.</text>
</comment>
<comment type="similarity">
    <text evidence="3">Belongs to the SMN family.</text>
</comment>
<dbReference type="CDD" id="cd14270">
    <property type="entry name" value="UBA"/>
    <property type="match status" value="1"/>
</dbReference>
<dbReference type="AlphaFoldDB" id="A0A0L8HNT7"/>
<dbReference type="GO" id="GO:0015030">
    <property type="term" value="C:Cajal body"/>
    <property type="evidence" value="ECO:0007669"/>
    <property type="project" value="UniProtKB-SubCell"/>
</dbReference>
<evidence type="ECO:0000259" key="15">
    <source>
        <dbReference type="PROSITE" id="PS50030"/>
    </source>
</evidence>
<feature type="domain" description="Tudor" evidence="16">
    <location>
        <begin position="789"/>
        <end position="849"/>
    </location>
</feature>
<feature type="region of interest" description="Disordered" evidence="14">
    <location>
        <begin position="360"/>
        <end position="468"/>
    </location>
</feature>
<evidence type="ECO:0000256" key="9">
    <source>
        <dbReference type="ARBA" id="ARBA00023242"/>
    </source>
</evidence>
<accession>A0A0L8HNT7</accession>
<dbReference type="OMA" id="SWHENSK"/>
<dbReference type="Gene3D" id="2.40.50.770">
    <property type="entry name" value="RecQ-mediated genome instability protein Rmi1, C-terminal domain"/>
    <property type="match status" value="1"/>
</dbReference>
<evidence type="ECO:0000256" key="11">
    <source>
        <dbReference type="ARBA" id="ARBA00037618"/>
    </source>
</evidence>
<dbReference type="SUPFAM" id="SSF46934">
    <property type="entry name" value="UBA-like"/>
    <property type="match status" value="1"/>
</dbReference>
<dbReference type="SMART" id="SM00165">
    <property type="entry name" value="UBA"/>
    <property type="match status" value="1"/>
</dbReference>
<evidence type="ECO:0000259" key="16">
    <source>
        <dbReference type="PROSITE" id="PS50304"/>
    </source>
</evidence>
<evidence type="ECO:0000256" key="10">
    <source>
        <dbReference type="ARBA" id="ARBA00035105"/>
    </source>
</evidence>
<feature type="compositionally biased region" description="Polar residues" evidence="14">
    <location>
        <begin position="937"/>
        <end position="949"/>
    </location>
</feature>
<dbReference type="SUPFAM" id="SSF63748">
    <property type="entry name" value="Tudor/PWWP/MBT"/>
    <property type="match status" value="1"/>
</dbReference>
<reference evidence="17" key="1">
    <citation type="submission" date="2015-07" db="EMBL/GenBank/DDBJ databases">
        <title>MeaNS - Measles Nucleotide Surveillance Program.</title>
        <authorList>
            <person name="Tran T."/>
            <person name="Druce J."/>
        </authorList>
    </citation>
    <scope>NUCLEOTIDE SEQUENCE</scope>
    <source>
        <strain evidence="17">UCB-OBI-ISO-001</strain>
        <tissue evidence="17">Gonad</tissue>
    </source>
</reference>
<feature type="compositionally biased region" description="Basic and acidic residues" evidence="14">
    <location>
        <begin position="360"/>
        <end position="396"/>
    </location>
</feature>
<evidence type="ECO:0000256" key="3">
    <source>
        <dbReference type="ARBA" id="ARBA00005371"/>
    </source>
</evidence>
<feature type="compositionally biased region" description="Polar residues" evidence="14">
    <location>
        <begin position="532"/>
        <end position="550"/>
    </location>
</feature>
<dbReference type="GO" id="GO:0006397">
    <property type="term" value="P:mRNA processing"/>
    <property type="evidence" value="ECO:0007669"/>
    <property type="project" value="UniProtKB-KW"/>
</dbReference>
<protein>
    <recommendedName>
        <fullName evidence="12">Survival of motor neuron-related-splicing factor 30</fullName>
    </recommendedName>
    <alternativeName>
        <fullName evidence="13">Survival motor neuron domain-containing protein 1</fullName>
    </alternativeName>
    <alternativeName>
        <fullName evidence="4">Tudor domain-containing protein 3</fullName>
    </alternativeName>
</protein>
<dbReference type="InterPro" id="IPR013894">
    <property type="entry name" value="RMI1_OB"/>
</dbReference>
<dbReference type="GO" id="GO:0005681">
    <property type="term" value="C:spliceosomal complex"/>
    <property type="evidence" value="ECO:0007669"/>
    <property type="project" value="UniProtKB-KW"/>
</dbReference>
<dbReference type="STRING" id="37653.A0A0L8HNT7"/>
<keyword evidence="7" id="KW-0156">Chromatin regulator</keyword>
<feature type="compositionally biased region" description="Polar residues" evidence="14">
    <location>
        <begin position="604"/>
        <end position="632"/>
    </location>
</feature>
<evidence type="ECO:0000256" key="8">
    <source>
        <dbReference type="ARBA" id="ARBA00023187"/>
    </source>
</evidence>
<evidence type="ECO:0000256" key="4">
    <source>
        <dbReference type="ARBA" id="ARBA00013421"/>
    </source>
</evidence>
<keyword evidence="6" id="KW-0747">Spliceosome</keyword>
<feature type="region of interest" description="Disordered" evidence="14">
    <location>
        <begin position="937"/>
        <end position="960"/>
    </location>
</feature>
<dbReference type="InterPro" id="IPR042470">
    <property type="entry name" value="RMI1_N_C_sf"/>
</dbReference>
<comment type="subcellular location">
    <subcellularLocation>
        <location evidence="1">Nucleus speckle</location>
    </subcellularLocation>
    <subcellularLocation>
        <location evidence="2">Nucleus</location>
        <location evidence="2">Cajal body</location>
    </subcellularLocation>
</comment>
<dbReference type="InterPro" id="IPR015940">
    <property type="entry name" value="UBA"/>
</dbReference>
<dbReference type="GO" id="GO:0003723">
    <property type="term" value="F:RNA binding"/>
    <property type="evidence" value="ECO:0007669"/>
    <property type="project" value="InterPro"/>
</dbReference>
<evidence type="ECO:0000256" key="5">
    <source>
        <dbReference type="ARBA" id="ARBA00022664"/>
    </source>
</evidence>
<dbReference type="Pfam" id="PF06003">
    <property type="entry name" value="SMN_Tudor"/>
    <property type="match status" value="1"/>
</dbReference>
<dbReference type="GO" id="GO:0005737">
    <property type="term" value="C:cytoplasm"/>
    <property type="evidence" value="ECO:0007669"/>
    <property type="project" value="InterPro"/>
</dbReference>